<comment type="caution">
    <text evidence="1">The sequence shown here is derived from an EMBL/GenBank/DDBJ whole genome shotgun (WGS) entry which is preliminary data.</text>
</comment>
<sequence length="181" mass="19844">MIVISDTSVLVGLAVVQKLDLLRKLWKVVFIPQEVFREVKPDKPGYAEVQAAIAAGWIEVKPHGGPVLPRGEDGCLFLARELGADLVLVDDGKARKRISAAGFRVSGAVGVLIAGLRRDYMSGPEVLSVLQAWEKLGFRLSRGLVSLLQEKAGAIPLQNSRDFYDDWDDPKVDAAWLPKKK</sequence>
<dbReference type="OrthoDB" id="556724at2"/>
<dbReference type="PANTHER" id="PTHR39550:SF1">
    <property type="entry name" value="SLL0658 PROTEIN"/>
    <property type="match status" value="1"/>
</dbReference>
<dbReference type="RefSeq" id="WP_123927063.1">
    <property type="nucleotide sequence ID" value="NZ_RKRE01000001.1"/>
</dbReference>
<proteinExistence type="predicted"/>
<dbReference type="AlphaFoldDB" id="A0A3N5BPG2"/>
<dbReference type="InterPro" id="IPR021799">
    <property type="entry name" value="PIN-like_prokaryotic"/>
</dbReference>
<evidence type="ECO:0000313" key="2">
    <source>
        <dbReference type="Proteomes" id="UP000282654"/>
    </source>
</evidence>
<gene>
    <name evidence="1" type="ORF">EDD75_0328</name>
</gene>
<protein>
    <submittedName>
        <fullName evidence="1">Putative nucleic acid-binding protein</fullName>
    </submittedName>
</protein>
<dbReference type="Pfam" id="PF11848">
    <property type="entry name" value="DUF3368"/>
    <property type="match status" value="1"/>
</dbReference>
<name>A0A3N5BPG2_9THEO</name>
<keyword evidence="2" id="KW-1185">Reference proteome</keyword>
<evidence type="ECO:0000313" key="1">
    <source>
        <dbReference type="EMBL" id="RPF49512.1"/>
    </source>
</evidence>
<dbReference type="PANTHER" id="PTHR39550">
    <property type="entry name" value="SLL0658 PROTEIN"/>
    <property type="match status" value="1"/>
</dbReference>
<accession>A0A3N5BPG2</accession>
<dbReference type="Proteomes" id="UP000282654">
    <property type="component" value="Unassembled WGS sequence"/>
</dbReference>
<reference evidence="1 2" key="1">
    <citation type="submission" date="2018-11" db="EMBL/GenBank/DDBJ databases">
        <title>Genomic Encyclopedia of Type Strains, Phase IV (KMG-IV): sequencing the most valuable type-strain genomes for metagenomic binning, comparative biology and taxonomic classification.</title>
        <authorList>
            <person name="Goeker M."/>
        </authorList>
    </citation>
    <scope>NUCLEOTIDE SEQUENCE [LARGE SCALE GENOMIC DNA]</scope>
    <source>
        <strain evidence="1 2">DSM 102936</strain>
    </source>
</reference>
<dbReference type="EMBL" id="RKRE01000001">
    <property type="protein sequence ID" value="RPF49512.1"/>
    <property type="molecule type" value="Genomic_DNA"/>
</dbReference>
<organism evidence="1 2">
    <name type="scientific">Thermodesulfitimonas autotrophica</name>
    <dbReference type="NCBI Taxonomy" id="1894989"/>
    <lineage>
        <taxon>Bacteria</taxon>
        <taxon>Bacillati</taxon>
        <taxon>Bacillota</taxon>
        <taxon>Clostridia</taxon>
        <taxon>Thermoanaerobacterales</taxon>
        <taxon>Thermoanaerobacteraceae</taxon>
        <taxon>Thermodesulfitimonas</taxon>
    </lineage>
</organism>